<feature type="region of interest" description="Disordered" evidence="1">
    <location>
        <begin position="529"/>
        <end position="622"/>
    </location>
</feature>
<dbReference type="Pfam" id="PF03108">
    <property type="entry name" value="DBD_Tnp_Mut"/>
    <property type="match status" value="1"/>
</dbReference>
<protein>
    <recommendedName>
        <fullName evidence="5">Transposase</fullName>
    </recommendedName>
</protein>
<comment type="caution">
    <text evidence="4">The sequence shown here is derived from an EMBL/GenBank/DDBJ whole genome shotgun (WGS) entry which is preliminary data.</text>
</comment>
<reference evidence="4" key="2">
    <citation type="journal article" date="2024" name="Plant">
        <title>Genomic evolution and insights into agronomic trait innovations of Sesamum species.</title>
        <authorList>
            <person name="Miao H."/>
            <person name="Wang L."/>
            <person name="Qu L."/>
            <person name="Liu H."/>
            <person name="Sun Y."/>
            <person name="Le M."/>
            <person name="Wang Q."/>
            <person name="Wei S."/>
            <person name="Zheng Y."/>
            <person name="Lin W."/>
            <person name="Duan Y."/>
            <person name="Cao H."/>
            <person name="Xiong S."/>
            <person name="Wang X."/>
            <person name="Wei L."/>
            <person name="Li C."/>
            <person name="Ma Q."/>
            <person name="Ju M."/>
            <person name="Zhao R."/>
            <person name="Li G."/>
            <person name="Mu C."/>
            <person name="Tian Q."/>
            <person name="Mei H."/>
            <person name="Zhang T."/>
            <person name="Gao T."/>
            <person name="Zhang H."/>
        </authorList>
    </citation>
    <scope>NUCLEOTIDE SEQUENCE</scope>
    <source>
        <strain evidence="4">G02</strain>
    </source>
</reference>
<gene>
    <name evidence="4" type="ORF">Sradi_5827200</name>
</gene>
<dbReference type="PANTHER" id="PTHR31973:SF187">
    <property type="entry name" value="MUTATOR TRANSPOSASE MUDRA PROTEIN"/>
    <property type="match status" value="1"/>
</dbReference>
<dbReference type="EMBL" id="JACGWJ010000027">
    <property type="protein sequence ID" value="KAL0308849.1"/>
    <property type="molecule type" value="Genomic_DNA"/>
</dbReference>
<feature type="domain" description="MULE transposase" evidence="3">
    <location>
        <begin position="285"/>
        <end position="380"/>
    </location>
</feature>
<reference evidence="4" key="1">
    <citation type="submission" date="2020-06" db="EMBL/GenBank/DDBJ databases">
        <authorList>
            <person name="Li T."/>
            <person name="Hu X."/>
            <person name="Zhang T."/>
            <person name="Song X."/>
            <person name="Zhang H."/>
            <person name="Dai N."/>
            <person name="Sheng W."/>
            <person name="Hou X."/>
            <person name="Wei L."/>
        </authorList>
    </citation>
    <scope>NUCLEOTIDE SEQUENCE</scope>
    <source>
        <strain evidence="4">G02</strain>
        <tissue evidence="4">Leaf</tissue>
    </source>
</reference>
<feature type="compositionally biased region" description="Polar residues" evidence="1">
    <location>
        <begin position="595"/>
        <end position="606"/>
    </location>
</feature>
<dbReference type="AlphaFoldDB" id="A0AAW2KPE4"/>
<proteinExistence type="predicted"/>
<evidence type="ECO:0000256" key="1">
    <source>
        <dbReference type="SAM" id="MobiDB-lite"/>
    </source>
</evidence>
<evidence type="ECO:0000259" key="2">
    <source>
        <dbReference type="Pfam" id="PF03108"/>
    </source>
</evidence>
<dbReference type="InterPro" id="IPR004332">
    <property type="entry name" value="Transposase_MuDR"/>
</dbReference>
<dbReference type="PANTHER" id="PTHR31973">
    <property type="entry name" value="POLYPROTEIN, PUTATIVE-RELATED"/>
    <property type="match status" value="1"/>
</dbReference>
<dbReference type="Pfam" id="PF10551">
    <property type="entry name" value="MULE"/>
    <property type="match status" value="1"/>
</dbReference>
<accession>A0AAW2KPE4</accession>
<feature type="compositionally biased region" description="Basic residues" evidence="1">
    <location>
        <begin position="613"/>
        <end position="622"/>
    </location>
</feature>
<feature type="domain" description="Transposase MuDR plant" evidence="2">
    <location>
        <begin position="116"/>
        <end position="145"/>
    </location>
</feature>
<evidence type="ECO:0000313" key="4">
    <source>
        <dbReference type="EMBL" id="KAL0308849.1"/>
    </source>
</evidence>
<organism evidence="4">
    <name type="scientific">Sesamum radiatum</name>
    <name type="common">Black benniseed</name>
    <dbReference type="NCBI Taxonomy" id="300843"/>
    <lineage>
        <taxon>Eukaryota</taxon>
        <taxon>Viridiplantae</taxon>
        <taxon>Streptophyta</taxon>
        <taxon>Embryophyta</taxon>
        <taxon>Tracheophyta</taxon>
        <taxon>Spermatophyta</taxon>
        <taxon>Magnoliopsida</taxon>
        <taxon>eudicotyledons</taxon>
        <taxon>Gunneridae</taxon>
        <taxon>Pentapetalae</taxon>
        <taxon>asterids</taxon>
        <taxon>lamiids</taxon>
        <taxon>Lamiales</taxon>
        <taxon>Pedaliaceae</taxon>
        <taxon>Sesamum</taxon>
    </lineage>
</organism>
<name>A0AAW2KPE4_SESRA</name>
<evidence type="ECO:0000259" key="3">
    <source>
        <dbReference type="Pfam" id="PF10551"/>
    </source>
</evidence>
<dbReference type="InterPro" id="IPR018289">
    <property type="entry name" value="MULE_transposase_dom"/>
</dbReference>
<feature type="compositionally biased region" description="Polar residues" evidence="1">
    <location>
        <begin position="534"/>
        <end position="558"/>
    </location>
</feature>
<sequence length="622" mass="70398">MYELGIMYEQCAGKKGTMNFNYKGPGLPLELGLRRINNECPDICICDLENQYRGLDLPIEIYVEEIDCEPIQALDQEGNVVSTQQEEEMRCLLDGVNFGDDLGFTAPRGDGERGVFDIEYVKNEKVRVTAKCKIEGCNWRIHASPAMNDCFQIKTIQGAHTCARIYDNKLAKASYLAKRMESAIRDHPIIPVLQLKNTILRKCKVDVSRQKVQRAKREALEKIRGADSVQYEKLWDYCETVRKFNSGSKLILKKLEGSNPPIFDKMYVCLSALKNGFLSGCRPIIGLNGCFLKTCYGGQLLVAVGRDGNDNMFPIAMAVVQLENRKNWTWFLGELLDDIGGLGTSIWSFISDRQKGLIEALKDLGSDSEHRFCLRHMYENFKIKFKSQELKEFFWKAASTANESDFERYMRKINELDPKKNVDVETASEWLRKINLEHWVRAFFPLHSKCDILVNNICESFNNYILDARDKPIITMLEWIRTKLMIRLQQQKGRDGEGISHEEILVEGSQIPPASQEHELQSEAIRGTKVEQRSVGSSAATHPTSTPPSSNVQTSIGSSAAKHPISTHPSTQEIGCQGPRNDASMGGRSRGSGGNTSRNKTPSISQVLERIKERSKKRPWRP</sequence>
<evidence type="ECO:0008006" key="5">
    <source>
        <dbReference type="Google" id="ProtNLM"/>
    </source>
</evidence>